<dbReference type="InterPro" id="IPR029068">
    <property type="entry name" value="Glyas_Bleomycin-R_OHBP_Dase"/>
</dbReference>
<gene>
    <name evidence="2" type="ORF">CHH72_09335</name>
</gene>
<dbReference type="InterPro" id="IPR004360">
    <property type="entry name" value="Glyas_Fos-R_dOase_dom"/>
</dbReference>
<dbReference type="RefSeq" id="WP_011248338.1">
    <property type="nucleotide sequence ID" value="NZ_BOQQ01000001.1"/>
</dbReference>
<proteinExistence type="predicted"/>
<accession>A0A268P0F2</accession>
<dbReference type="EMBL" id="NPCC01000010">
    <property type="protein sequence ID" value="PAE89217.1"/>
    <property type="molecule type" value="Genomic_DNA"/>
</dbReference>
<dbReference type="SUPFAM" id="SSF54593">
    <property type="entry name" value="Glyoxalase/Bleomycin resistance protein/Dihydroxybiphenyl dioxygenase"/>
    <property type="match status" value="1"/>
</dbReference>
<dbReference type="PROSITE" id="PS51819">
    <property type="entry name" value="VOC"/>
    <property type="match status" value="1"/>
</dbReference>
<dbReference type="Pfam" id="PF00903">
    <property type="entry name" value="Glyoxalase"/>
    <property type="match status" value="1"/>
</dbReference>
<evidence type="ECO:0000259" key="1">
    <source>
        <dbReference type="PROSITE" id="PS51819"/>
    </source>
</evidence>
<dbReference type="Gene3D" id="3.10.180.10">
    <property type="entry name" value="2,3-Dihydroxybiphenyl 1,2-Dioxygenase, domain 1"/>
    <property type="match status" value="1"/>
</dbReference>
<name>A0A268P0F2_SHOCL</name>
<protein>
    <submittedName>
        <fullName evidence="2">VOC family protein</fullName>
    </submittedName>
</protein>
<comment type="caution">
    <text evidence="2">The sequence shown here is derived from an EMBL/GenBank/DDBJ whole genome shotgun (WGS) entry which is preliminary data.</text>
</comment>
<sequence length="117" mass="13533">MTAIFQRIDTVFVPTRNIDQAFKWYTDILGGVPGWKGDEGEYQSVKFGDTSITLFLTDEDVYFQPRRSAFNFYVADAESAYEHLKSNGVQVEELKEYGARYFAFYDLDGNCLEVCEY</sequence>
<evidence type="ECO:0000313" key="2">
    <source>
        <dbReference type="EMBL" id="PAE89217.1"/>
    </source>
</evidence>
<organism evidence="2 3">
    <name type="scientific">Shouchella clausii</name>
    <name type="common">Alkalihalobacillus clausii</name>
    <dbReference type="NCBI Taxonomy" id="79880"/>
    <lineage>
        <taxon>Bacteria</taxon>
        <taxon>Bacillati</taxon>
        <taxon>Bacillota</taxon>
        <taxon>Bacilli</taxon>
        <taxon>Bacillales</taxon>
        <taxon>Bacillaceae</taxon>
        <taxon>Shouchella</taxon>
    </lineage>
</organism>
<dbReference type="Proteomes" id="UP000216207">
    <property type="component" value="Unassembled WGS sequence"/>
</dbReference>
<feature type="domain" description="VOC" evidence="1">
    <location>
        <begin position="7"/>
        <end position="117"/>
    </location>
</feature>
<reference evidence="2 3" key="1">
    <citation type="submission" date="2017-07" db="EMBL/GenBank/DDBJ databases">
        <title>Isolation and whole genome analysis of endospore-forming bacteria from heroin.</title>
        <authorList>
            <person name="Kalinowski J."/>
            <person name="Ahrens B."/>
            <person name="Al-Dilaimi A."/>
            <person name="Winkler A."/>
            <person name="Wibberg D."/>
            <person name="Schleenbecker U."/>
            <person name="Ruckert C."/>
            <person name="Wolfel R."/>
            <person name="Grass G."/>
        </authorList>
    </citation>
    <scope>NUCLEOTIDE SEQUENCE [LARGE SCALE GENOMIC DNA]</scope>
    <source>
        <strain evidence="2 3">7539</strain>
    </source>
</reference>
<dbReference type="InterPro" id="IPR037523">
    <property type="entry name" value="VOC_core"/>
</dbReference>
<dbReference type="OMA" id="RIGWESE"/>
<evidence type="ECO:0000313" key="3">
    <source>
        <dbReference type="Proteomes" id="UP000216207"/>
    </source>
</evidence>
<dbReference type="AlphaFoldDB" id="A0A268P0F2"/>